<dbReference type="AlphaFoldDB" id="A0A6A6NPT2"/>
<reference evidence="1" key="1">
    <citation type="journal article" date="2020" name="Stud. Mycol.">
        <title>101 Dothideomycetes genomes: a test case for predicting lifestyles and emergence of pathogens.</title>
        <authorList>
            <person name="Haridas S."/>
            <person name="Albert R."/>
            <person name="Binder M."/>
            <person name="Bloem J."/>
            <person name="Labutti K."/>
            <person name="Salamov A."/>
            <person name="Andreopoulos B."/>
            <person name="Baker S."/>
            <person name="Barry K."/>
            <person name="Bills G."/>
            <person name="Bluhm B."/>
            <person name="Cannon C."/>
            <person name="Castanera R."/>
            <person name="Culley D."/>
            <person name="Daum C."/>
            <person name="Ezra D."/>
            <person name="Gonzalez J."/>
            <person name="Henrissat B."/>
            <person name="Kuo A."/>
            <person name="Liang C."/>
            <person name="Lipzen A."/>
            <person name="Lutzoni F."/>
            <person name="Magnuson J."/>
            <person name="Mondo S."/>
            <person name="Nolan M."/>
            <person name="Ohm R."/>
            <person name="Pangilinan J."/>
            <person name="Park H.-J."/>
            <person name="Ramirez L."/>
            <person name="Alfaro M."/>
            <person name="Sun H."/>
            <person name="Tritt A."/>
            <person name="Yoshinaga Y."/>
            <person name="Zwiers L.-H."/>
            <person name="Turgeon B."/>
            <person name="Goodwin S."/>
            <person name="Spatafora J."/>
            <person name="Crous P."/>
            <person name="Grigoriev I."/>
        </authorList>
    </citation>
    <scope>NUCLEOTIDE SEQUENCE</scope>
    <source>
        <strain evidence="1">ATCC 16933</strain>
    </source>
</reference>
<evidence type="ECO:0000313" key="2">
    <source>
        <dbReference type="Proteomes" id="UP000799766"/>
    </source>
</evidence>
<dbReference type="Proteomes" id="UP000799766">
    <property type="component" value="Unassembled WGS sequence"/>
</dbReference>
<organism evidence="1 2">
    <name type="scientific">Lineolata rhizophorae</name>
    <dbReference type="NCBI Taxonomy" id="578093"/>
    <lineage>
        <taxon>Eukaryota</taxon>
        <taxon>Fungi</taxon>
        <taxon>Dikarya</taxon>
        <taxon>Ascomycota</taxon>
        <taxon>Pezizomycotina</taxon>
        <taxon>Dothideomycetes</taxon>
        <taxon>Dothideomycetes incertae sedis</taxon>
        <taxon>Lineolatales</taxon>
        <taxon>Lineolataceae</taxon>
        <taxon>Lineolata</taxon>
    </lineage>
</organism>
<gene>
    <name evidence="1" type="ORF">BDY21DRAFT_356534</name>
</gene>
<keyword evidence="2" id="KW-1185">Reference proteome</keyword>
<sequence length="120" mass="13140">MKPPIMRCASGERICGPALDSLRPYQYPLTGNLISTYTTADGITAVQKYSASSATNLQVRACCATRRRLLIGLPHYSSPKAIQLPWRSAVSTRRAAKIEPMHRILVVVNDQRSSAAIISL</sequence>
<evidence type="ECO:0000313" key="1">
    <source>
        <dbReference type="EMBL" id="KAF2453382.1"/>
    </source>
</evidence>
<name>A0A6A6NPT2_9PEZI</name>
<dbReference type="EMBL" id="MU001698">
    <property type="protein sequence ID" value="KAF2453382.1"/>
    <property type="molecule type" value="Genomic_DNA"/>
</dbReference>
<protein>
    <submittedName>
        <fullName evidence="1">Uncharacterized protein</fullName>
    </submittedName>
</protein>
<proteinExistence type="predicted"/>
<accession>A0A6A6NPT2</accession>